<dbReference type="GeneID" id="111137213"/>
<evidence type="ECO:0000259" key="2">
    <source>
        <dbReference type="PROSITE" id="PS51390"/>
    </source>
</evidence>
<feature type="chain" id="PRO_5034214068" evidence="1">
    <location>
        <begin position="17"/>
        <end position="82"/>
    </location>
</feature>
<name>A0A8B8EWB1_CRAVI</name>
<keyword evidence="3" id="KW-1185">Reference proteome</keyword>
<reference evidence="4" key="1">
    <citation type="submission" date="2025-08" db="UniProtKB">
        <authorList>
            <consortium name="RefSeq"/>
        </authorList>
    </citation>
    <scope>IDENTIFICATION</scope>
    <source>
        <tissue evidence="4">Whole sample</tissue>
    </source>
</reference>
<evidence type="ECO:0000256" key="1">
    <source>
        <dbReference type="SAM" id="SignalP"/>
    </source>
</evidence>
<evidence type="ECO:0000313" key="4">
    <source>
        <dbReference type="RefSeq" id="XP_022344274.1"/>
    </source>
</evidence>
<dbReference type="AlphaFoldDB" id="A0A8B8EWB1"/>
<dbReference type="InterPro" id="IPR036645">
    <property type="entry name" value="Elafin-like_sf"/>
</dbReference>
<evidence type="ECO:0000313" key="3">
    <source>
        <dbReference type="Proteomes" id="UP000694844"/>
    </source>
</evidence>
<dbReference type="RefSeq" id="XP_022344274.1">
    <property type="nucleotide sequence ID" value="XM_022488566.1"/>
</dbReference>
<sequence length="82" mass="8851">MKAVILLLGCVTLASAFKLENAKRAAHTGDCPLTDSNVFGFCMYDPDKNCLQDTECAPTEKCCPSGCNKICMTAVHHQLLLS</sequence>
<keyword evidence="1" id="KW-0732">Signal</keyword>
<dbReference type="Gene3D" id="4.10.75.10">
    <property type="entry name" value="Elafin-like"/>
    <property type="match status" value="1"/>
</dbReference>
<dbReference type="KEGG" id="cvn:111137213"/>
<dbReference type="SMART" id="SM00217">
    <property type="entry name" value="WAP"/>
    <property type="match status" value="1"/>
</dbReference>
<dbReference type="PROSITE" id="PS51390">
    <property type="entry name" value="WAP"/>
    <property type="match status" value="1"/>
</dbReference>
<dbReference type="GO" id="GO:0030414">
    <property type="term" value="F:peptidase inhibitor activity"/>
    <property type="evidence" value="ECO:0007669"/>
    <property type="project" value="InterPro"/>
</dbReference>
<proteinExistence type="predicted"/>
<feature type="signal peptide" evidence="1">
    <location>
        <begin position="1"/>
        <end position="16"/>
    </location>
</feature>
<organism evidence="3 4">
    <name type="scientific">Crassostrea virginica</name>
    <name type="common">Eastern oyster</name>
    <dbReference type="NCBI Taxonomy" id="6565"/>
    <lineage>
        <taxon>Eukaryota</taxon>
        <taxon>Metazoa</taxon>
        <taxon>Spiralia</taxon>
        <taxon>Lophotrochozoa</taxon>
        <taxon>Mollusca</taxon>
        <taxon>Bivalvia</taxon>
        <taxon>Autobranchia</taxon>
        <taxon>Pteriomorphia</taxon>
        <taxon>Ostreida</taxon>
        <taxon>Ostreoidea</taxon>
        <taxon>Ostreidae</taxon>
        <taxon>Crassostrea</taxon>
    </lineage>
</organism>
<dbReference type="Proteomes" id="UP000694844">
    <property type="component" value="Chromosome 5"/>
</dbReference>
<dbReference type="Pfam" id="PF00095">
    <property type="entry name" value="WAP"/>
    <property type="match status" value="1"/>
</dbReference>
<protein>
    <submittedName>
        <fullName evidence="4">Waprin-Phi2-like</fullName>
    </submittedName>
</protein>
<feature type="domain" description="WAP" evidence="2">
    <location>
        <begin position="24"/>
        <end position="75"/>
    </location>
</feature>
<dbReference type="OrthoDB" id="6049613at2759"/>
<dbReference type="InterPro" id="IPR008197">
    <property type="entry name" value="WAP_dom"/>
</dbReference>
<gene>
    <name evidence="4" type="primary">LOC111137213</name>
</gene>
<dbReference type="GO" id="GO:0005576">
    <property type="term" value="C:extracellular region"/>
    <property type="evidence" value="ECO:0007669"/>
    <property type="project" value="InterPro"/>
</dbReference>
<accession>A0A8B8EWB1</accession>
<dbReference type="SUPFAM" id="SSF57256">
    <property type="entry name" value="Elafin-like"/>
    <property type="match status" value="1"/>
</dbReference>